<protein>
    <submittedName>
        <fullName evidence="2">DUF5689 domain-containing protein</fullName>
    </submittedName>
</protein>
<evidence type="ECO:0000313" key="3">
    <source>
        <dbReference type="Proteomes" id="UP001597525"/>
    </source>
</evidence>
<comment type="caution">
    <text evidence="2">The sequence shown here is derived from an EMBL/GenBank/DDBJ whole genome shotgun (WGS) entry which is preliminary data.</text>
</comment>
<dbReference type="Proteomes" id="UP001597525">
    <property type="component" value="Unassembled WGS sequence"/>
</dbReference>
<feature type="domain" description="DUF5689" evidence="1">
    <location>
        <begin position="40"/>
        <end position="254"/>
    </location>
</feature>
<sequence>MNTLKYLFVALCLVLFNTSCEREYMAPPLNEPRYTGNLDNISILQLKQRYAAITAPVLIEEELIIKGIVVGNDESGNIYKQIYLQDASGAINIGIDQNAMYASYHVGQELYVHLKDLYVVKYGGELQIGMGSTNANRIAWQVFQEKAFPHSWPNVENAQPKVVTLNALTEDMVHTLVEIQDVRFTNGGKNAFTTGDATTNEQIRNDAGNVLDVRSSNFSDFAKDILPVGKGTVVGILSRFNGGWQLFLRTKADVKDFDGQAVEPEAPQAGTFFNETFGTGTYPSGNRPKINAFTEFDMKAPIQYSDESGWADIRSVSGDNGAHIWLPATRDAIVKISGINTLNKGAVTLSFQLAANLFNAGETANTTDIQVRANGTLLSFTGQALSNAAGDNSKFYTISIPNIPQSENLSLEFVSGVNNKLGFRLDNIKLVGGDANSGGGSSGPIIVNP</sequence>
<dbReference type="Pfam" id="PF18942">
    <property type="entry name" value="DUF5689"/>
    <property type="match status" value="1"/>
</dbReference>
<name>A0ABW6BCQ1_9SPHI</name>
<evidence type="ECO:0000313" key="2">
    <source>
        <dbReference type="EMBL" id="MFD2966333.1"/>
    </source>
</evidence>
<reference evidence="3" key="1">
    <citation type="journal article" date="2019" name="Int. J. Syst. Evol. Microbiol.">
        <title>The Global Catalogue of Microorganisms (GCM) 10K type strain sequencing project: providing services to taxonomists for standard genome sequencing and annotation.</title>
        <authorList>
            <consortium name="The Broad Institute Genomics Platform"/>
            <consortium name="The Broad Institute Genome Sequencing Center for Infectious Disease"/>
            <person name="Wu L."/>
            <person name="Ma J."/>
        </authorList>
    </citation>
    <scope>NUCLEOTIDE SEQUENCE [LARGE SCALE GENOMIC DNA]</scope>
    <source>
        <strain evidence="3">KCTC 22814</strain>
    </source>
</reference>
<dbReference type="EMBL" id="JBHUPB010000003">
    <property type="protein sequence ID" value="MFD2966333.1"/>
    <property type="molecule type" value="Genomic_DNA"/>
</dbReference>
<proteinExistence type="predicted"/>
<dbReference type="InterPro" id="IPR043744">
    <property type="entry name" value="DUF5689"/>
</dbReference>
<evidence type="ECO:0000259" key="1">
    <source>
        <dbReference type="Pfam" id="PF18942"/>
    </source>
</evidence>
<dbReference type="RefSeq" id="WP_320184122.1">
    <property type="nucleotide sequence ID" value="NZ_CP138332.1"/>
</dbReference>
<gene>
    <name evidence="2" type="ORF">ACFS7Y_02995</name>
</gene>
<accession>A0ABW6BCQ1</accession>
<organism evidence="2 3">
    <name type="scientific">Sphingobacterium bambusae</name>
    <dbReference type="NCBI Taxonomy" id="662858"/>
    <lineage>
        <taxon>Bacteria</taxon>
        <taxon>Pseudomonadati</taxon>
        <taxon>Bacteroidota</taxon>
        <taxon>Sphingobacteriia</taxon>
        <taxon>Sphingobacteriales</taxon>
        <taxon>Sphingobacteriaceae</taxon>
        <taxon>Sphingobacterium</taxon>
    </lineage>
</organism>
<keyword evidence="3" id="KW-1185">Reference proteome</keyword>